<dbReference type="CDD" id="cd02910">
    <property type="entry name" value="cupin_Yhhw_N"/>
    <property type="match status" value="1"/>
</dbReference>
<keyword evidence="6" id="KW-0223">Dioxygenase</keyword>
<feature type="binding site" evidence="2">
    <location>
        <position position="106"/>
    </location>
    <ligand>
        <name>Fe cation</name>
        <dbReference type="ChEBI" id="CHEBI:24875"/>
    </ligand>
</feature>
<organism evidence="6 7">
    <name type="scientific">Halopseudomonas oceani</name>
    <dbReference type="NCBI Taxonomy" id="1708783"/>
    <lineage>
        <taxon>Bacteria</taxon>
        <taxon>Pseudomonadati</taxon>
        <taxon>Pseudomonadota</taxon>
        <taxon>Gammaproteobacteria</taxon>
        <taxon>Pseudomonadales</taxon>
        <taxon>Pseudomonadaceae</taxon>
        <taxon>Halopseudomonas</taxon>
    </lineage>
</organism>
<dbReference type="Gene3D" id="2.60.120.10">
    <property type="entry name" value="Jelly Rolls"/>
    <property type="match status" value="2"/>
</dbReference>
<name>A0A2P4ES21_9GAMM</name>
<feature type="binding site" evidence="2">
    <location>
        <position position="62"/>
    </location>
    <ligand>
        <name>Fe cation</name>
        <dbReference type="ChEBI" id="CHEBI:24875"/>
    </ligand>
</feature>
<reference evidence="6 7" key="1">
    <citation type="submission" date="2018-01" db="EMBL/GenBank/DDBJ databases">
        <title>Draft genome of the type strain Pseudomonas oceani DSM 100277 isolated from the deep water in Okinawa trough, northwestern Pacific Ocean.</title>
        <authorList>
            <person name="Gomila M."/>
            <person name="Mulet M."/>
            <person name="Garcia-Valdes E."/>
            <person name="Lalucat J."/>
        </authorList>
    </citation>
    <scope>NUCLEOTIDE SEQUENCE [LARGE SCALE GENOMIC DNA]</scope>
    <source>
        <strain evidence="6 7">DSM 100277</strain>
    </source>
</reference>
<evidence type="ECO:0000259" key="5">
    <source>
        <dbReference type="Pfam" id="PF17954"/>
    </source>
</evidence>
<proteinExistence type="inferred from homology"/>
<feature type="binding site" evidence="2">
    <location>
        <position position="60"/>
    </location>
    <ligand>
        <name>Fe cation</name>
        <dbReference type="ChEBI" id="CHEBI:24875"/>
    </ligand>
</feature>
<dbReference type="CDD" id="cd20311">
    <property type="entry name" value="cupin_Yhhw_C"/>
    <property type="match status" value="1"/>
</dbReference>
<dbReference type="InterPro" id="IPR011051">
    <property type="entry name" value="RmlC_Cupin_sf"/>
</dbReference>
<dbReference type="PANTHER" id="PTHR43212:SF3">
    <property type="entry name" value="QUERCETIN 2,3-DIOXYGENASE"/>
    <property type="match status" value="1"/>
</dbReference>
<dbReference type="OrthoDB" id="9780903at2"/>
<evidence type="ECO:0000256" key="1">
    <source>
        <dbReference type="ARBA" id="ARBA00008416"/>
    </source>
</evidence>
<dbReference type="PANTHER" id="PTHR43212">
    <property type="entry name" value="QUERCETIN 2,3-DIOXYGENASE"/>
    <property type="match status" value="1"/>
</dbReference>
<protein>
    <submittedName>
        <fullName evidence="6">Quercetin 2,3-dioxygenase</fullName>
    </submittedName>
</protein>
<comment type="cofactor">
    <cofactor evidence="2">
        <name>Fe cation</name>
        <dbReference type="ChEBI" id="CHEBI:24875"/>
    </cofactor>
    <text evidence="2">Binds 1 Fe cation per subunit.</text>
</comment>
<feature type="binding site" evidence="2">
    <location>
        <position position="104"/>
    </location>
    <ligand>
        <name>Fe cation</name>
        <dbReference type="ChEBI" id="CHEBI:24875"/>
    </ligand>
</feature>
<evidence type="ECO:0000313" key="7">
    <source>
        <dbReference type="Proteomes" id="UP000243451"/>
    </source>
</evidence>
<dbReference type="AlphaFoldDB" id="A0A2P4ES21"/>
<keyword evidence="2" id="KW-0408">Iron</keyword>
<dbReference type="InterPro" id="IPR003829">
    <property type="entry name" value="Pirin_N_dom"/>
</dbReference>
<evidence type="ECO:0000313" key="6">
    <source>
        <dbReference type="EMBL" id="POB01782.1"/>
    </source>
</evidence>
<comment type="similarity">
    <text evidence="1 3">Belongs to the pirin family.</text>
</comment>
<evidence type="ECO:0000259" key="4">
    <source>
        <dbReference type="Pfam" id="PF02678"/>
    </source>
</evidence>
<dbReference type="GO" id="GO:0046872">
    <property type="term" value="F:metal ion binding"/>
    <property type="evidence" value="ECO:0007669"/>
    <property type="project" value="UniProtKB-KW"/>
</dbReference>
<dbReference type="RefSeq" id="WP_104739415.1">
    <property type="nucleotide sequence ID" value="NZ_BMHR01000016.1"/>
</dbReference>
<dbReference type="InterPro" id="IPR014710">
    <property type="entry name" value="RmlC-like_jellyroll"/>
</dbReference>
<sequence length="242" mass="26875">MTPQITLRRADERGTAEHGWLSSRHSFSFASYYDPRHMGFSDLRVINDDRVAPGAGFGTHPHRDMEIFSYVQGGALEHRDTLHNGSVIRPGDVQLMSAGTGVAHSEYNASQRDPVHFLQIWIVPARTGLAPRYQQRHVSEAEKRGTLRLVLSPDGARDSLKIQQDARVYAGLFDADEQASLQLSAERYAYVHLARGQLRVNGQRLKAGDGLALRKVQRLDIDQGKGAEVLVFDLRPEALPGG</sequence>
<dbReference type="EMBL" id="PPSK01000018">
    <property type="protein sequence ID" value="POB01782.1"/>
    <property type="molecule type" value="Genomic_DNA"/>
</dbReference>
<dbReference type="Pfam" id="PF17954">
    <property type="entry name" value="Pirin_C_2"/>
    <property type="match status" value="1"/>
</dbReference>
<feature type="domain" description="Pirin N-terminal" evidence="4">
    <location>
        <begin position="12"/>
        <end position="122"/>
    </location>
</feature>
<evidence type="ECO:0000256" key="3">
    <source>
        <dbReference type="RuleBase" id="RU003457"/>
    </source>
</evidence>
<evidence type="ECO:0000256" key="2">
    <source>
        <dbReference type="PIRSR" id="PIRSR006232-1"/>
    </source>
</evidence>
<dbReference type="InterPro" id="IPR041602">
    <property type="entry name" value="Quercetinase_C"/>
</dbReference>
<feature type="domain" description="Quercetin 2,3-dioxygenase C-terminal cupin" evidence="5">
    <location>
        <begin position="149"/>
        <end position="234"/>
    </location>
</feature>
<dbReference type="GO" id="GO:0051213">
    <property type="term" value="F:dioxygenase activity"/>
    <property type="evidence" value="ECO:0007669"/>
    <property type="project" value="UniProtKB-KW"/>
</dbReference>
<keyword evidence="2" id="KW-0479">Metal-binding</keyword>
<dbReference type="InterPro" id="IPR012093">
    <property type="entry name" value="Pirin"/>
</dbReference>
<accession>A0A2P4ES21</accession>
<dbReference type="PIRSF" id="PIRSF006232">
    <property type="entry name" value="Pirin"/>
    <property type="match status" value="1"/>
</dbReference>
<gene>
    <name evidence="6" type="ORF">C1949_15690</name>
</gene>
<dbReference type="Proteomes" id="UP000243451">
    <property type="component" value="Unassembled WGS sequence"/>
</dbReference>
<comment type="caution">
    <text evidence="6">The sequence shown here is derived from an EMBL/GenBank/DDBJ whole genome shotgun (WGS) entry which is preliminary data.</text>
</comment>
<keyword evidence="6" id="KW-0560">Oxidoreductase</keyword>
<dbReference type="Pfam" id="PF02678">
    <property type="entry name" value="Pirin"/>
    <property type="match status" value="1"/>
</dbReference>
<dbReference type="SUPFAM" id="SSF51182">
    <property type="entry name" value="RmlC-like cupins"/>
    <property type="match status" value="1"/>
</dbReference>
<keyword evidence="7" id="KW-1185">Reference proteome</keyword>